<accession>A0A811QUQ1</accession>
<sequence>MAAAVATQQQRKYQWGELADDDGSSDLGLLLLPPRVVVGPDAGGLRKVIQYRFDDEGNKVKVVTTTRTCSLARARLSRSAVERRSWAKFGDAVKGDDAGSRLTMVSTEEVLLERPRARVLAQRL</sequence>
<name>A0A811QUQ1_9POAL</name>
<evidence type="ECO:0000313" key="3">
    <source>
        <dbReference type="Proteomes" id="UP000604825"/>
    </source>
</evidence>
<dbReference type="InterPro" id="IPR024675">
    <property type="entry name" value="eIF3g_N"/>
</dbReference>
<organism evidence="2 3">
    <name type="scientific">Miscanthus lutarioriparius</name>
    <dbReference type="NCBI Taxonomy" id="422564"/>
    <lineage>
        <taxon>Eukaryota</taxon>
        <taxon>Viridiplantae</taxon>
        <taxon>Streptophyta</taxon>
        <taxon>Embryophyta</taxon>
        <taxon>Tracheophyta</taxon>
        <taxon>Spermatophyta</taxon>
        <taxon>Magnoliopsida</taxon>
        <taxon>Liliopsida</taxon>
        <taxon>Poales</taxon>
        <taxon>Poaceae</taxon>
        <taxon>PACMAD clade</taxon>
        <taxon>Panicoideae</taxon>
        <taxon>Andropogonodae</taxon>
        <taxon>Andropogoneae</taxon>
        <taxon>Saccharinae</taxon>
        <taxon>Miscanthus</taxon>
    </lineage>
</organism>
<reference evidence="2" key="1">
    <citation type="submission" date="2020-10" db="EMBL/GenBank/DDBJ databases">
        <authorList>
            <person name="Han B."/>
            <person name="Lu T."/>
            <person name="Zhao Q."/>
            <person name="Huang X."/>
            <person name="Zhao Y."/>
        </authorList>
    </citation>
    <scope>NUCLEOTIDE SEQUENCE</scope>
</reference>
<dbReference type="Pfam" id="PF12353">
    <property type="entry name" value="eIF3g"/>
    <property type="match status" value="1"/>
</dbReference>
<feature type="domain" description="Eukaryotic translation initiation factor 3 subunit G N-terminal" evidence="1">
    <location>
        <begin position="38"/>
        <end position="114"/>
    </location>
</feature>
<protein>
    <recommendedName>
        <fullName evidence="1">Eukaryotic translation initiation factor 3 subunit G N-terminal domain-containing protein</fullName>
    </recommendedName>
</protein>
<proteinExistence type="predicted"/>
<dbReference type="EMBL" id="CAJGYO010000011">
    <property type="protein sequence ID" value="CAD6259963.1"/>
    <property type="molecule type" value="Genomic_DNA"/>
</dbReference>
<evidence type="ECO:0000259" key="1">
    <source>
        <dbReference type="Pfam" id="PF12353"/>
    </source>
</evidence>
<comment type="caution">
    <text evidence="2">The sequence shown here is derived from an EMBL/GenBank/DDBJ whole genome shotgun (WGS) entry which is preliminary data.</text>
</comment>
<gene>
    <name evidence="2" type="ORF">NCGR_LOCUS43400</name>
</gene>
<dbReference type="Proteomes" id="UP000604825">
    <property type="component" value="Unassembled WGS sequence"/>
</dbReference>
<evidence type="ECO:0000313" key="2">
    <source>
        <dbReference type="EMBL" id="CAD6259963.1"/>
    </source>
</evidence>
<dbReference type="OrthoDB" id="1699438at2759"/>
<keyword evidence="3" id="KW-1185">Reference proteome</keyword>
<dbReference type="AlphaFoldDB" id="A0A811QUQ1"/>